<dbReference type="PROSITE" id="PS00022">
    <property type="entry name" value="EGF_1"/>
    <property type="match status" value="1"/>
</dbReference>
<evidence type="ECO:0000259" key="3">
    <source>
        <dbReference type="PROSITE" id="PS50026"/>
    </source>
</evidence>
<keyword evidence="5" id="KW-1185">Reference proteome</keyword>
<proteinExistence type="predicted"/>
<comment type="caution">
    <text evidence="4">The sequence shown here is derived from an EMBL/GenBank/DDBJ whole genome shotgun (WGS) entry which is preliminary data.</text>
</comment>
<gene>
    <name evidence="4" type="ORF">niasHT_008092</name>
</gene>
<dbReference type="PROSITE" id="PS50026">
    <property type="entry name" value="EGF_3"/>
    <property type="match status" value="1"/>
</dbReference>
<comment type="caution">
    <text evidence="1">Lacks conserved residue(s) required for the propagation of feature annotation.</text>
</comment>
<keyword evidence="1" id="KW-0245">EGF-like domain</keyword>
<protein>
    <recommendedName>
        <fullName evidence="3">EGF-like domain-containing protein</fullName>
    </recommendedName>
</protein>
<evidence type="ECO:0000256" key="1">
    <source>
        <dbReference type="PROSITE-ProRule" id="PRU00076"/>
    </source>
</evidence>
<evidence type="ECO:0000313" key="5">
    <source>
        <dbReference type="Proteomes" id="UP001620626"/>
    </source>
</evidence>
<keyword evidence="1" id="KW-1015">Disulfide bond</keyword>
<dbReference type="EMBL" id="JBICBT010000207">
    <property type="protein sequence ID" value="KAL3120800.1"/>
    <property type="molecule type" value="Genomic_DNA"/>
</dbReference>
<dbReference type="Gene3D" id="2.10.25.10">
    <property type="entry name" value="Laminin"/>
    <property type="match status" value="1"/>
</dbReference>
<evidence type="ECO:0000256" key="2">
    <source>
        <dbReference type="SAM" id="Phobius"/>
    </source>
</evidence>
<sequence>MFFFDYDLNSFTILKTVFLCLCFTHPSSVSLMALSNSEHRRPCPKPLDDFYCFNGGKCSVEFEGQRIVNTSLSCRCPQNFHGYRCVHSFDSHIFGFSKVNNGVESKAIPTIAVILFLVIVIFIWCLLLHRRSVSSSARTFLSNRQTSASQSRFVQPSVV</sequence>
<feature type="transmembrane region" description="Helical" evidence="2">
    <location>
        <begin position="107"/>
        <end position="128"/>
    </location>
</feature>
<reference evidence="4 5" key="1">
    <citation type="submission" date="2024-10" db="EMBL/GenBank/DDBJ databases">
        <authorList>
            <person name="Kim D."/>
        </authorList>
    </citation>
    <scope>NUCLEOTIDE SEQUENCE [LARGE SCALE GENOMIC DNA]</scope>
    <source>
        <strain evidence="4">BH-2024</strain>
    </source>
</reference>
<evidence type="ECO:0000313" key="4">
    <source>
        <dbReference type="EMBL" id="KAL3120800.1"/>
    </source>
</evidence>
<dbReference type="SUPFAM" id="SSF57196">
    <property type="entry name" value="EGF/Laminin"/>
    <property type="match status" value="1"/>
</dbReference>
<keyword evidence="2" id="KW-0812">Transmembrane</keyword>
<name>A0ABD2LZW7_9BILA</name>
<dbReference type="Proteomes" id="UP001620626">
    <property type="component" value="Unassembled WGS sequence"/>
</dbReference>
<accession>A0ABD2LZW7</accession>
<keyword evidence="2" id="KW-1133">Transmembrane helix</keyword>
<keyword evidence="2" id="KW-0472">Membrane</keyword>
<organism evidence="4 5">
    <name type="scientific">Heterodera trifolii</name>
    <dbReference type="NCBI Taxonomy" id="157864"/>
    <lineage>
        <taxon>Eukaryota</taxon>
        <taxon>Metazoa</taxon>
        <taxon>Ecdysozoa</taxon>
        <taxon>Nematoda</taxon>
        <taxon>Chromadorea</taxon>
        <taxon>Rhabditida</taxon>
        <taxon>Tylenchina</taxon>
        <taxon>Tylenchomorpha</taxon>
        <taxon>Tylenchoidea</taxon>
        <taxon>Heteroderidae</taxon>
        <taxon>Heteroderinae</taxon>
        <taxon>Heterodera</taxon>
    </lineage>
</organism>
<dbReference type="InterPro" id="IPR000742">
    <property type="entry name" value="EGF"/>
</dbReference>
<dbReference type="AlphaFoldDB" id="A0ABD2LZW7"/>
<feature type="disulfide bond" evidence="1">
    <location>
        <begin position="76"/>
        <end position="85"/>
    </location>
</feature>
<feature type="domain" description="EGF-like" evidence="3">
    <location>
        <begin position="39"/>
        <end position="86"/>
    </location>
</feature>